<evidence type="ECO:0000313" key="2">
    <source>
        <dbReference type="EMBL" id="SBV98219.1"/>
    </source>
</evidence>
<dbReference type="PROSITE" id="PS51257">
    <property type="entry name" value="PROKAR_LIPOPROTEIN"/>
    <property type="match status" value="1"/>
</dbReference>
<protein>
    <recommendedName>
        <fullName evidence="3">Lipoprotein</fullName>
    </recommendedName>
</protein>
<name>A0A212JFL0_9BACT</name>
<gene>
    <name evidence="2" type="ORF">KL86DYS1_12113</name>
</gene>
<feature type="signal peptide" evidence="1">
    <location>
        <begin position="1"/>
        <end position="23"/>
    </location>
</feature>
<organism evidence="2">
    <name type="scientific">uncultured Dysgonomonas sp</name>
    <dbReference type="NCBI Taxonomy" id="206096"/>
    <lineage>
        <taxon>Bacteria</taxon>
        <taxon>Pseudomonadati</taxon>
        <taxon>Bacteroidota</taxon>
        <taxon>Bacteroidia</taxon>
        <taxon>Bacteroidales</taxon>
        <taxon>Dysgonomonadaceae</taxon>
        <taxon>Dysgonomonas</taxon>
        <taxon>environmental samples</taxon>
    </lineage>
</organism>
<accession>A0A212JFL0</accession>
<dbReference type="EMBL" id="FLUM01000001">
    <property type="protein sequence ID" value="SBV98219.1"/>
    <property type="molecule type" value="Genomic_DNA"/>
</dbReference>
<keyword evidence="1" id="KW-0732">Signal</keyword>
<reference evidence="2" key="1">
    <citation type="submission" date="2016-04" db="EMBL/GenBank/DDBJ databases">
        <authorList>
            <person name="Evans L.H."/>
            <person name="Alamgir A."/>
            <person name="Owens N."/>
            <person name="Weber N.D."/>
            <person name="Virtaneva K."/>
            <person name="Barbian K."/>
            <person name="Babar A."/>
            <person name="Rosenke K."/>
        </authorList>
    </citation>
    <scope>NUCLEOTIDE SEQUENCE</scope>
    <source>
        <strain evidence="2">86-1</strain>
    </source>
</reference>
<feature type="chain" id="PRO_5012781304" description="Lipoprotein" evidence="1">
    <location>
        <begin position="24"/>
        <end position="242"/>
    </location>
</feature>
<sequence length="242" mass="26624">MKKVVLNMVLAATVLSCSGQSPAPSQFETGNIQVRVEEGKNWLHDFPIFFFIKKKNAPQIAIWTEDTKGNFISTIYVSEKLAKQTWIGARGNRRKESLPCWSHAQGEQYSDGLYLPTKEEPLTDAVTGATPKGSFSANLQMDETVKHFIVKCEFNHSVDFNEYYPKDAKEGDSNYSGGKLGSGQPAVVYSIEVDMTNGQKEFTGKLIGHSSPDGSDGKVYPDTSKLTTALDIVKGITVSVKE</sequence>
<dbReference type="AlphaFoldDB" id="A0A212JFL0"/>
<dbReference type="RefSeq" id="WP_296940670.1">
    <property type="nucleotide sequence ID" value="NZ_LT599032.1"/>
</dbReference>
<evidence type="ECO:0008006" key="3">
    <source>
        <dbReference type="Google" id="ProtNLM"/>
    </source>
</evidence>
<evidence type="ECO:0000256" key="1">
    <source>
        <dbReference type="SAM" id="SignalP"/>
    </source>
</evidence>
<proteinExistence type="predicted"/>